<evidence type="ECO:0000256" key="1">
    <source>
        <dbReference type="ARBA" id="ARBA00004651"/>
    </source>
</evidence>
<keyword evidence="5 6" id="KW-0472">Membrane</keyword>
<dbReference type="Pfam" id="PF03788">
    <property type="entry name" value="LrgA"/>
    <property type="match status" value="1"/>
</dbReference>
<sequence length="122" mass="13644">MNSHSLLTGFAILLFIQFVGTWIIGALHIPLPPALLGMVLLTIALLTNVIKINWVEDTCTVLIEKMGMLFVPAGISILLYKDAILKEWFAIFATIFFSSIIVIVTTGLFVDILLRRRRKENA</sequence>
<evidence type="ECO:0000256" key="2">
    <source>
        <dbReference type="ARBA" id="ARBA00022475"/>
    </source>
</evidence>
<evidence type="ECO:0000256" key="4">
    <source>
        <dbReference type="ARBA" id="ARBA00022989"/>
    </source>
</evidence>
<organism evidence="7">
    <name type="scientific">bioreactor metagenome</name>
    <dbReference type="NCBI Taxonomy" id="1076179"/>
    <lineage>
        <taxon>unclassified sequences</taxon>
        <taxon>metagenomes</taxon>
        <taxon>ecological metagenomes</taxon>
    </lineage>
</organism>
<keyword evidence="4 6" id="KW-1133">Transmembrane helix</keyword>
<name>A0A644V6U2_9ZZZZ</name>
<evidence type="ECO:0000256" key="5">
    <source>
        <dbReference type="ARBA" id="ARBA00023136"/>
    </source>
</evidence>
<dbReference type="AlphaFoldDB" id="A0A644V6U2"/>
<feature type="transmembrane region" description="Helical" evidence="6">
    <location>
        <begin position="7"/>
        <end position="29"/>
    </location>
</feature>
<feature type="transmembrane region" description="Helical" evidence="6">
    <location>
        <begin position="89"/>
        <end position="114"/>
    </location>
</feature>
<evidence type="ECO:0000313" key="7">
    <source>
        <dbReference type="EMBL" id="MPL86512.1"/>
    </source>
</evidence>
<feature type="transmembrane region" description="Helical" evidence="6">
    <location>
        <begin position="35"/>
        <end position="54"/>
    </location>
</feature>
<dbReference type="PANTHER" id="PTHR33931">
    <property type="entry name" value="HOLIN-LIKE PROTEIN CIDA-RELATED"/>
    <property type="match status" value="1"/>
</dbReference>
<evidence type="ECO:0000256" key="3">
    <source>
        <dbReference type="ARBA" id="ARBA00022692"/>
    </source>
</evidence>
<comment type="subcellular location">
    <subcellularLocation>
        <location evidence="1">Cell membrane</location>
        <topology evidence="1">Multi-pass membrane protein</topology>
    </subcellularLocation>
</comment>
<keyword evidence="2" id="KW-1003">Cell membrane</keyword>
<reference evidence="7" key="1">
    <citation type="submission" date="2019-08" db="EMBL/GenBank/DDBJ databases">
        <authorList>
            <person name="Kucharzyk K."/>
            <person name="Murdoch R.W."/>
            <person name="Higgins S."/>
            <person name="Loffler F."/>
        </authorList>
    </citation>
    <scope>NUCLEOTIDE SEQUENCE</scope>
</reference>
<evidence type="ECO:0000256" key="6">
    <source>
        <dbReference type="SAM" id="Phobius"/>
    </source>
</evidence>
<proteinExistence type="predicted"/>
<dbReference type="InterPro" id="IPR005538">
    <property type="entry name" value="LrgA/CidA"/>
</dbReference>
<comment type="caution">
    <text evidence="7">The sequence shown here is derived from an EMBL/GenBank/DDBJ whole genome shotgun (WGS) entry which is preliminary data.</text>
</comment>
<keyword evidence="3 6" id="KW-0812">Transmembrane</keyword>
<dbReference type="PANTHER" id="PTHR33931:SF2">
    <property type="entry name" value="HOLIN-LIKE PROTEIN CIDA"/>
    <property type="match status" value="1"/>
</dbReference>
<feature type="transmembrane region" description="Helical" evidence="6">
    <location>
        <begin position="66"/>
        <end position="83"/>
    </location>
</feature>
<dbReference type="GO" id="GO:0005886">
    <property type="term" value="C:plasma membrane"/>
    <property type="evidence" value="ECO:0007669"/>
    <property type="project" value="UniProtKB-SubCell"/>
</dbReference>
<gene>
    <name evidence="7" type="primary">lrgA_1</name>
    <name evidence="7" type="ORF">SDC9_32494</name>
</gene>
<accession>A0A644V6U2</accession>
<dbReference type="EMBL" id="VSSQ01000223">
    <property type="protein sequence ID" value="MPL86512.1"/>
    <property type="molecule type" value="Genomic_DNA"/>
</dbReference>
<protein>
    <submittedName>
        <fullName evidence="7">Antiholin-like protein LrgA</fullName>
    </submittedName>
</protein>